<keyword evidence="3 4" id="KW-0408">Iron</keyword>
<keyword evidence="6" id="KW-1133">Transmembrane helix</keyword>
<evidence type="ECO:0000313" key="9">
    <source>
        <dbReference type="Proteomes" id="UP000741360"/>
    </source>
</evidence>
<reference evidence="8" key="1">
    <citation type="submission" date="2020-07" db="EMBL/GenBank/DDBJ databases">
        <title>Huge and variable diversity of episymbiotic CPR bacteria and DPANN archaea in groundwater ecosystems.</title>
        <authorList>
            <person name="He C.Y."/>
            <person name="Keren R."/>
            <person name="Whittaker M."/>
            <person name="Farag I.F."/>
            <person name="Doudna J."/>
            <person name="Cate J.H.D."/>
            <person name="Banfield J.F."/>
        </authorList>
    </citation>
    <scope>NUCLEOTIDE SEQUENCE</scope>
    <source>
        <strain evidence="8">NC_groundwater_717_Ag_S-0.2um_59_8</strain>
    </source>
</reference>
<gene>
    <name evidence="8" type="ORF">HYY65_09375</name>
</gene>
<name>A0A932M1A2_UNCTE</name>
<dbReference type="Gene3D" id="1.10.760.10">
    <property type="entry name" value="Cytochrome c-like domain"/>
    <property type="match status" value="1"/>
</dbReference>
<dbReference type="GO" id="GO:0009055">
    <property type="term" value="F:electron transfer activity"/>
    <property type="evidence" value="ECO:0007669"/>
    <property type="project" value="InterPro"/>
</dbReference>
<dbReference type="PANTHER" id="PTHR35008">
    <property type="entry name" value="BLL4482 PROTEIN-RELATED"/>
    <property type="match status" value="1"/>
</dbReference>
<dbReference type="InterPro" id="IPR051459">
    <property type="entry name" value="Cytochrome_c-type_DH"/>
</dbReference>
<dbReference type="Proteomes" id="UP000741360">
    <property type="component" value="Unassembled WGS sequence"/>
</dbReference>
<evidence type="ECO:0000313" key="8">
    <source>
        <dbReference type="EMBL" id="MBI3015250.1"/>
    </source>
</evidence>
<sequence>MTDAGAASDNEVVIKVFLDGETEPLTQFNAPETFTLDTNKLPDGLHTLRVEAKDQRNVVNVREVKFFVHNGPAITVSGLSEGDEVKGEISILVNAYGGEGEVHFEPRRAETPAPIPTWAWVLFLAIVAWAIWYLTSQWSPPPQFANTPTYGGVAPQPSPPSDAGPPSAAKKTTEAGKGTFAWQEKGLQIYNQNCAACHQQNGQGVPGVFPPLKGNKDVLASDPTQHIEVILNGQKGEPIDGVSYAAEMPPWKDKLSDEEIAAVVNHERMSWGNQAPTVTPAQIAAERSRGRK</sequence>
<feature type="region of interest" description="Disordered" evidence="5">
    <location>
        <begin position="271"/>
        <end position="292"/>
    </location>
</feature>
<dbReference type="GO" id="GO:0020037">
    <property type="term" value="F:heme binding"/>
    <property type="evidence" value="ECO:0007669"/>
    <property type="project" value="InterPro"/>
</dbReference>
<dbReference type="InterPro" id="IPR009056">
    <property type="entry name" value="Cyt_c-like_dom"/>
</dbReference>
<feature type="region of interest" description="Disordered" evidence="5">
    <location>
        <begin position="147"/>
        <end position="176"/>
    </location>
</feature>
<evidence type="ECO:0000259" key="7">
    <source>
        <dbReference type="PROSITE" id="PS51007"/>
    </source>
</evidence>
<keyword evidence="1 4" id="KW-0349">Heme</keyword>
<dbReference type="PROSITE" id="PS51007">
    <property type="entry name" value="CYTC"/>
    <property type="match status" value="1"/>
</dbReference>
<organism evidence="8 9">
    <name type="scientific">Tectimicrobiota bacterium</name>
    <dbReference type="NCBI Taxonomy" id="2528274"/>
    <lineage>
        <taxon>Bacteria</taxon>
        <taxon>Pseudomonadati</taxon>
        <taxon>Nitrospinota/Tectimicrobiota group</taxon>
        <taxon>Candidatus Tectimicrobiota</taxon>
    </lineage>
</organism>
<evidence type="ECO:0000256" key="1">
    <source>
        <dbReference type="ARBA" id="ARBA00022617"/>
    </source>
</evidence>
<comment type="caution">
    <text evidence="8">The sequence shown here is derived from an EMBL/GenBank/DDBJ whole genome shotgun (WGS) entry which is preliminary data.</text>
</comment>
<dbReference type="GO" id="GO:0046872">
    <property type="term" value="F:metal ion binding"/>
    <property type="evidence" value="ECO:0007669"/>
    <property type="project" value="UniProtKB-KW"/>
</dbReference>
<keyword evidence="6" id="KW-0472">Membrane</keyword>
<feature type="domain" description="Cytochrome c" evidence="7">
    <location>
        <begin position="181"/>
        <end position="271"/>
    </location>
</feature>
<dbReference type="PANTHER" id="PTHR35008:SF8">
    <property type="entry name" value="ALCOHOL DEHYDROGENASE CYTOCHROME C SUBUNIT"/>
    <property type="match status" value="1"/>
</dbReference>
<dbReference type="InterPro" id="IPR036909">
    <property type="entry name" value="Cyt_c-like_dom_sf"/>
</dbReference>
<evidence type="ECO:0000256" key="2">
    <source>
        <dbReference type="ARBA" id="ARBA00022723"/>
    </source>
</evidence>
<dbReference type="EMBL" id="JACPSX010000177">
    <property type="protein sequence ID" value="MBI3015250.1"/>
    <property type="molecule type" value="Genomic_DNA"/>
</dbReference>
<evidence type="ECO:0000256" key="4">
    <source>
        <dbReference type="PROSITE-ProRule" id="PRU00433"/>
    </source>
</evidence>
<dbReference type="AlphaFoldDB" id="A0A932M1A2"/>
<dbReference type="SUPFAM" id="SSF46626">
    <property type="entry name" value="Cytochrome c"/>
    <property type="match status" value="1"/>
</dbReference>
<accession>A0A932M1A2</accession>
<evidence type="ECO:0000256" key="3">
    <source>
        <dbReference type="ARBA" id="ARBA00023004"/>
    </source>
</evidence>
<evidence type="ECO:0000256" key="5">
    <source>
        <dbReference type="SAM" id="MobiDB-lite"/>
    </source>
</evidence>
<proteinExistence type="predicted"/>
<keyword evidence="6" id="KW-0812">Transmembrane</keyword>
<evidence type="ECO:0000256" key="6">
    <source>
        <dbReference type="SAM" id="Phobius"/>
    </source>
</evidence>
<feature type="compositionally biased region" description="Polar residues" evidence="5">
    <location>
        <begin position="271"/>
        <end position="280"/>
    </location>
</feature>
<dbReference type="Pfam" id="PF13442">
    <property type="entry name" value="Cytochrome_CBB3"/>
    <property type="match status" value="1"/>
</dbReference>
<feature type="transmembrane region" description="Helical" evidence="6">
    <location>
        <begin position="117"/>
        <end position="135"/>
    </location>
</feature>
<protein>
    <submittedName>
        <fullName evidence="8">C-type cytochrome</fullName>
    </submittedName>
</protein>
<keyword evidence="2 4" id="KW-0479">Metal-binding</keyword>